<proteinExistence type="predicted"/>
<protein>
    <submittedName>
        <fullName evidence="1">Uncharacterized protein</fullName>
    </submittedName>
</protein>
<evidence type="ECO:0000313" key="2">
    <source>
        <dbReference type="EMBL" id="GBM47393.1"/>
    </source>
</evidence>
<dbReference type="Proteomes" id="UP000499080">
    <property type="component" value="Unassembled WGS sequence"/>
</dbReference>
<dbReference type="EMBL" id="BGPR01176147">
    <property type="protein sequence ID" value="GBM47393.1"/>
    <property type="molecule type" value="Genomic_DNA"/>
</dbReference>
<evidence type="ECO:0000313" key="1">
    <source>
        <dbReference type="EMBL" id="GBM47392.1"/>
    </source>
</evidence>
<reference evidence="1 4" key="1">
    <citation type="journal article" date="2019" name="Sci. Rep.">
        <title>Orb-weaving spider Araneus ventricosus genome elucidates the spidroin gene catalogue.</title>
        <authorList>
            <person name="Kono N."/>
            <person name="Nakamura H."/>
            <person name="Ohtoshi R."/>
            <person name="Moran D.A.P."/>
            <person name="Shinohara A."/>
            <person name="Yoshida Y."/>
            <person name="Fujiwara M."/>
            <person name="Mori M."/>
            <person name="Tomita M."/>
            <person name="Arakawa K."/>
        </authorList>
    </citation>
    <scope>NUCLEOTIDE SEQUENCE [LARGE SCALE GENOMIC DNA]</scope>
</reference>
<keyword evidence="4" id="KW-1185">Reference proteome</keyword>
<name>A0A4Y2G0N5_ARAVE</name>
<evidence type="ECO:0000313" key="4">
    <source>
        <dbReference type="Proteomes" id="UP000499080"/>
    </source>
</evidence>
<dbReference type="EMBL" id="BGPR01176146">
    <property type="protein sequence ID" value="GBM47392.1"/>
    <property type="molecule type" value="Genomic_DNA"/>
</dbReference>
<evidence type="ECO:0000313" key="3">
    <source>
        <dbReference type="EMBL" id="GBM47410.1"/>
    </source>
</evidence>
<organism evidence="1 4">
    <name type="scientific">Araneus ventricosus</name>
    <name type="common">Orbweaver spider</name>
    <name type="synonym">Epeira ventricosa</name>
    <dbReference type="NCBI Taxonomy" id="182803"/>
    <lineage>
        <taxon>Eukaryota</taxon>
        <taxon>Metazoa</taxon>
        <taxon>Ecdysozoa</taxon>
        <taxon>Arthropoda</taxon>
        <taxon>Chelicerata</taxon>
        <taxon>Arachnida</taxon>
        <taxon>Araneae</taxon>
        <taxon>Araneomorphae</taxon>
        <taxon>Entelegynae</taxon>
        <taxon>Araneoidea</taxon>
        <taxon>Araneidae</taxon>
        <taxon>Araneus</taxon>
    </lineage>
</organism>
<gene>
    <name evidence="1" type="ORF">AVEN_124777_1</name>
    <name evidence="2" type="ORF">AVEN_125504_1</name>
    <name evidence="3" type="ORF">AVEN_136445_1</name>
</gene>
<accession>A0A4Y2G0N5</accession>
<dbReference type="EMBL" id="BGPR01176150">
    <property type="protein sequence ID" value="GBM47410.1"/>
    <property type="molecule type" value="Genomic_DNA"/>
</dbReference>
<comment type="caution">
    <text evidence="1">The sequence shown here is derived from an EMBL/GenBank/DDBJ whole genome shotgun (WGS) entry which is preliminary data.</text>
</comment>
<sequence>HHSALFQPLNGGLGGLVLRSRTRNRRVAGSKPDSIEDPPCMGPVEPQIIRNGQTFPCWRGVEVWRGGASSDVILVI</sequence>
<feature type="non-terminal residue" evidence="1">
    <location>
        <position position="1"/>
    </location>
</feature>
<dbReference type="AlphaFoldDB" id="A0A4Y2G0N5"/>